<keyword evidence="6" id="KW-0906">Nuclear pore complex</keyword>
<gene>
    <name evidence="13" type="ORF">AMSG_11912</name>
</gene>
<evidence type="ECO:0000259" key="12">
    <source>
        <dbReference type="Pfam" id="PF21093"/>
    </source>
</evidence>
<dbReference type="InterPro" id="IPR048883">
    <property type="entry name" value="Nup188_N-subdom_III"/>
</dbReference>
<dbReference type="EMBL" id="GL349459">
    <property type="protein sequence ID" value="KNC50080.1"/>
    <property type="molecule type" value="Genomic_DNA"/>
</dbReference>
<dbReference type="PANTHER" id="PTHR31431:SF1">
    <property type="entry name" value="NUCLEOPORIN NUP188"/>
    <property type="match status" value="1"/>
</dbReference>
<sequence length="2631" mass="283346">MFKFGASKGAGGGDAAPAAKPKATGGFTFAAKSKPDASAKAKAAGGGFTFAGKPKDAAAPSSADAGDEAKPKPKAGGFSLGKTTTAPKAADGDKAKPKAGGFSLGKTTTAPKTTNGGGDDKGKSEANAPAKKSVGFAIGTKSSSKTTSSTSGAKTIGKAGAGASPGGIDFNPTFRTLFETLEAADARRVPVKKLSTYLDVHSGAILKPFAFFKPQSAASAKKVRSGSVSWRGKPLKVDKHQADFVVRVAGLVGVDELQVLGLLHAFFYTQGVRMQSFDYSDDTFALAVADHYFDERLCIFHCMGAMLRNASDETNAYHSVCKAFVDKHVSATFAAALVDGYKALAATELEPQSDVGTARHVTTAAALANIREQLALLETVFLAYYSAITPRFADLDLLSNLFYSQNFGQNQVNAALLPHGAGILIDRVSYLHVLILLEVMSLEGFLPVAYEDLALGPDDDVQAEFGRSHPYIADHEQVLAFHKTLVGWMEISSSLFLAPILLGWAAVLEREHYFARKSAEENNKGDMSFAGGNSDRSPDPHSVAMGYAIGHSAFDVLIALMQLESSELEGFKPNSVGFKSVLKGLLFSLITSFGASSLVAAAPSVVEFAVQIFDSEPDLVRQFWHVDFHSSTLRSLYDTCVARFPVQFYPLCSLLRALASDPDCARIVTVILGELDTLTAVVDDNSVERYSYSSDEPAYPYEEVEYYTLHDIDLGNALNITLPAGTVGVRLSEPDMPLTIQFHIRYSAWHVLYATLAKFAKSVCDGAPALDLVESVTCILQLMARLLEQQPSLDNMFPAAYAEPEAFGRANPALGKLLGSPAPIKHFLPLLFPILSLCGAYSDPPLDMLTAALSCVSYFALAHPTEVWERLQYSDFLPSYAPQEEAFATGAAGGGMRSALQRILHNTEVPNGEYSMTLAFLDLISTLLVNCHLSSPVDGEFHSRHAPRTTLSFAALAPAVDYLRTEVFAYYDGWRYRSVLQRWEIGTKILAIFAEILYDTSSDDSVVAMAVAEPGAADAAPFSLKDSLVDAFMHDGSLHHALLTVIGMGPHAVEALFAARRTREAQAVEAMIISAFEVLHFLLFDPSVQEANAALRTSLLSRTVGGDELSLIAAIASYINYPYAPRVTVLAVDTLSQICTISLASRPSPSILGYFGADAPIFRDTFVNRLKSSAEDEAVRIAILNLMSTALETQPGLAQLLLNDEVGESGTAKGIAADEKAKAKTKQPPRSKVGVTSGLSMITKLLKHAPKAFTQQPRLFERALALLYSLWGSSHSRGIIQVLRELPDFWRSVCAPLLGKPNPLPDDLFKPVDEGEGEGLPAETAVSRCYQLACQTWALQIVALELYHRTPFGIDASLVGVINELATKTKWEVWMKPFMATSFEPSVVAELRTAASRLGISLGNFKTLRTPSHSFGADYVYDTSLLAKKFAPQRHEDNVRDLFELLPVANLAWSLADAECAVVKALALFMESLVFRHPWLFTASPAPKPKAGGADGEAPAASARQLFNDADESGAKKAAAAGWYFNVLDLLASVVADHAGDDRVVEAMLLEIMDMFLSLISEWTLGVSARLSGDSLLHDVPQLAPLPRTARPLTAANAAVLVSKLRVTLDKQLVVYRTEKAAGVPPLLPPLVTALVILLRYTPRGAESGSGAEPVPSNSEASKPFVDHELLLPLLCETVALFAGDDGMLRVGVAALDALLSVPSQRKPARNVEVLAQNATVATLVAALVRQVRYMETPDLAEIILDMFLSFASSAAGAAALVHEGLLAKLASHPLFGQGPGEHGLAIYLESGERNGWHAVWCQTLALVTMVLQSLPFEESVADAALEFVALHQHALARALFVETNPMVAMEDTSPNAPSSLTLAKLEEMQRVAGLLYVLSQPEFVQRWQFVVPGAAAAHQARMTALLTDAVHLLRESGTLAALVVPVTHAEYKLSNRARDESSKREKGGAAAAQTLTRDRVSYARRRDVRQLLSEEQYTVGGLLGTGKPALADALVALNTDVATAARKAPTEAKSSSSNGVFDANPLVALVQKRLLVVLRSCVGVVTRLAPDVRGMYNGDVLLSSVKISFAPRSEHSSQLPSMSVLVGATRLCVDMVDAIGDSPAADQAALTTTKAVLMYIIENCTYVLLGHIVFFVNTKMSRSESMDVLRNVASLRDLLAKEAMSGNKFLATAREMLESTSCVEVVRSRPKSVVAGMVAVAALVRSVGRYLALTPTERWHFWRGVANLRRFSPVVVANTLRWACSVRGLRFMAATWGLVDDEALAAAAVPLPARAPVPDLPIWIPLMYEHATLRSVAEPDSVPAVASHGLLGARAYARAPDGGADAPETVAALRLAPMAALTLRGEKVGRGVMRSARPFDGMYDGRAVAVFRNTDAYHFSALWTELPGCGLFLPWAVDEAWEAPLAAVLAGDMSPAELQEADPVLYTALRRRWVLATPAEWVAAAEHWEAIVDEARAQFAATGWVLLEGLLPAEHFAAVRLHCRMLFENGASLFRAENGHSKFRWTEPVATYLNNQLTPLVARIVGEPLVPARPITHWYLPRSSLLFHIDGMPYTYSMSLNVDEVRDADAHVPSFSFSVITNSLAAPVADFELPLGVAILFKGSTLPHYRDVQYSQTQTSMSWSFDRVAF</sequence>
<evidence type="ECO:0000256" key="1">
    <source>
        <dbReference type="ARBA" id="ARBA00004567"/>
    </source>
</evidence>
<evidence type="ECO:0000313" key="14">
    <source>
        <dbReference type="Proteomes" id="UP000054408"/>
    </source>
</evidence>
<protein>
    <recommendedName>
        <fullName evidence="9">Nucleoporin NUP188</fullName>
    </recommendedName>
</protein>
<dbReference type="OrthoDB" id="102511at2759"/>
<evidence type="ECO:0000256" key="3">
    <source>
        <dbReference type="ARBA" id="ARBA00022816"/>
    </source>
</evidence>
<evidence type="ECO:0000256" key="4">
    <source>
        <dbReference type="ARBA" id="ARBA00022927"/>
    </source>
</evidence>
<dbReference type="InterPro" id="IPR044840">
    <property type="entry name" value="Nup188"/>
</dbReference>
<dbReference type="PANTHER" id="PTHR31431">
    <property type="entry name" value="NUCLEOPORIN NUP188 HOMOLOG"/>
    <property type="match status" value="1"/>
</dbReference>
<dbReference type="Proteomes" id="UP000054408">
    <property type="component" value="Unassembled WGS sequence"/>
</dbReference>
<feature type="compositionally biased region" description="Low complexity" evidence="10">
    <location>
        <begin position="15"/>
        <end position="32"/>
    </location>
</feature>
<evidence type="ECO:0000256" key="8">
    <source>
        <dbReference type="ARBA" id="ARBA00038387"/>
    </source>
</evidence>
<name>A0A0L0DD07_THETB</name>
<feature type="region of interest" description="Disordered" evidence="10">
    <location>
        <begin position="1"/>
        <end position="162"/>
    </location>
</feature>
<dbReference type="GO" id="GO:0006606">
    <property type="term" value="P:protein import into nucleus"/>
    <property type="evidence" value="ECO:0007669"/>
    <property type="project" value="TreeGrafter"/>
</dbReference>
<keyword evidence="5" id="KW-0811">Translocation</keyword>
<dbReference type="eggNOG" id="KOG4833">
    <property type="taxonomic scope" value="Eukaryota"/>
</dbReference>
<feature type="compositionally biased region" description="Polar residues" evidence="10">
    <location>
        <begin position="105"/>
        <end position="114"/>
    </location>
</feature>
<evidence type="ECO:0000256" key="7">
    <source>
        <dbReference type="ARBA" id="ARBA00023242"/>
    </source>
</evidence>
<comment type="similarity">
    <text evidence="8">Belongs to the Nup188 family.</text>
</comment>
<accession>A0A0L0DD07</accession>
<dbReference type="GO" id="GO:0051028">
    <property type="term" value="P:mRNA transport"/>
    <property type="evidence" value="ECO:0007669"/>
    <property type="project" value="UniProtKB-KW"/>
</dbReference>
<keyword evidence="14" id="KW-1185">Reference proteome</keyword>
<evidence type="ECO:0000256" key="10">
    <source>
        <dbReference type="SAM" id="MobiDB-lite"/>
    </source>
</evidence>
<keyword evidence="7" id="KW-0539">Nucleus</keyword>
<dbReference type="GO" id="GO:0017056">
    <property type="term" value="F:structural constituent of nuclear pore"/>
    <property type="evidence" value="ECO:0007669"/>
    <property type="project" value="InterPro"/>
</dbReference>
<dbReference type="Gene3D" id="1.25.10.70">
    <property type="match status" value="1"/>
</dbReference>
<dbReference type="STRING" id="461836.A0A0L0DD07"/>
<evidence type="ECO:0000256" key="6">
    <source>
        <dbReference type="ARBA" id="ARBA00023132"/>
    </source>
</evidence>
<proteinExistence type="inferred from homology"/>
<dbReference type="GO" id="GO:0006405">
    <property type="term" value="P:RNA export from nucleus"/>
    <property type="evidence" value="ECO:0007669"/>
    <property type="project" value="TreeGrafter"/>
</dbReference>
<evidence type="ECO:0000256" key="9">
    <source>
        <dbReference type="ARBA" id="ARBA00040174"/>
    </source>
</evidence>
<evidence type="ECO:0000313" key="13">
    <source>
        <dbReference type="EMBL" id="KNC50080.1"/>
    </source>
</evidence>
<dbReference type="Pfam" id="PF10487">
    <property type="entry name" value="Nup188_N"/>
    <property type="match status" value="1"/>
</dbReference>
<feature type="domain" description="Nucleoporin Nup188 N-terminal" evidence="11">
    <location>
        <begin position="194"/>
        <end position="688"/>
    </location>
</feature>
<keyword evidence="3" id="KW-0509">mRNA transport</keyword>
<reference evidence="13 14" key="1">
    <citation type="submission" date="2010-05" db="EMBL/GenBank/DDBJ databases">
        <title>The Genome Sequence of Thecamonas trahens ATCC 50062.</title>
        <authorList>
            <consortium name="The Broad Institute Genome Sequencing Platform"/>
            <person name="Russ C."/>
            <person name="Cuomo C."/>
            <person name="Shea T."/>
            <person name="Young S.K."/>
            <person name="Zeng Q."/>
            <person name="Koehrsen M."/>
            <person name="Haas B."/>
            <person name="Borodovsky M."/>
            <person name="Guigo R."/>
            <person name="Alvarado L."/>
            <person name="Berlin A."/>
            <person name="Bochicchio J."/>
            <person name="Borenstein D."/>
            <person name="Chapman S."/>
            <person name="Chen Z."/>
            <person name="Freedman E."/>
            <person name="Gellesch M."/>
            <person name="Goldberg J."/>
            <person name="Griggs A."/>
            <person name="Gujja S."/>
            <person name="Heilman E."/>
            <person name="Heiman D."/>
            <person name="Hepburn T."/>
            <person name="Howarth C."/>
            <person name="Jen D."/>
            <person name="Larson L."/>
            <person name="Mehta T."/>
            <person name="Park D."/>
            <person name="Pearson M."/>
            <person name="Roberts A."/>
            <person name="Saif S."/>
            <person name="Shenoy N."/>
            <person name="Sisk P."/>
            <person name="Stolte C."/>
            <person name="Sykes S."/>
            <person name="Thomson T."/>
            <person name="Walk T."/>
            <person name="White J."/>
            <person name="Yandava C."/>
            <person name="Burger G."/>
            <person name="Gray M.W."/>
            <person name="Holland P.W.H."/>
            <person name="King N."/>
            <person name="Lang F.B.F."/>
            <person name="Roger A.J."/>
            <person name="Ruiz-Trillo I."/>
            <person name="Lander E."/>
            <person name="Nusbaum C."/>
        </authorList>
    </citation>
    <scope>NUCLEOTIDE SEQUENCE [LARGE SCALE GENOMIC DNA]</scope>
    <source>
        <strain evidence="13 14">ATCC 50062</strain>
    </source>
</reference>
<keyword evidence="2" id="KW-0813">Transport</keyword>
<dbReference type="GO" id="GO:0044611">
    <property type="term" value="C:nuclear pore inner ring"/>
    <property type="evidence" value="ECO:0007669"/>
    <property type="project" value="TreeGrafter"/>
</dbReference>
<dbReference type="RefSeq" id="XP_013757305.1">
    <property type="nucleotide sequence ID" value="XM_013901851.1"/>
</dbReference>
<feature type="compositionally biased region" description="Low complexity" evidence="10">
    <location>
        <begin position="137"/>
        <end position="158"/>
    </location>
</feature>
<dbReference type="InterPro" id="IPR018864">
    <property type="entry name" value="Nucleoporin_Nup188_N"/>
</dbReference>
<dbReference type="GeneID" id="25569827"/>
<keyword evidence="4" id="KW-0653">Protein transport</keyword>
<evidence type="ECO:0000256" key="5">
    <source>
        <dbReference type="ARBA" id="ARBA00023010"/>
    </source>
</evidence>
<comment type="subcellular location">
    <subcellularLocation>
        <location evidence="1">Nucleus</location>
        <location evidence="1">Nuclear pore complex</location>
    </subcellularLocation>
</comment>
<dbReference type="Pfam" id="PF21093">
    <property type="entry name" value="Nup188_N-subdom_III"/>
    <property type="match status" value="1"/>
</dbReference>
<feature type="domain" description="Nucleoporin Nup188 N-terminal subdomain III" evidence="12">
    <location>
        <begin position="740"/>
        <end position="1203"/>
    </location>
</feature>
<organism evidence="13 14">
    <name type="scientific">Thecamonas trahens ATCC 50062</name>
    <dbReference type="NCBI Taxonomy" id="461836"/>
    <lineage>
        <taxon>Eukaryota</taxon>
        <taxon>Apusozoa</taxon>
        <taxon>Apusomonadida</taxon>
        <taxon>Apusomonadidae</taxon>
        <taxon>Thecamonas</taxon>
    </lineage>
</organism>
<evidence type="ECO:0000256" key="2">
    <source>
        <dbReference type="ARBA" id="ARBA00022448"/>
    </source>
</evidence>
<evidence type="ECO:0000259" key="11">
    <source>
        <dbReference type="Pfam" id="PF10487"/>
    </source>
</evidence>